<keyword evidence="4" id="KW-1185">Reference proteome</keyword>
<dbReference type="SUPFAM" id="SSF46689">
    <property type="entry name" value="Homeodomain-like"/>
    <property type="match status" value="1"/>
</dbReference>
<dbReference type="InterPro" id="IPR009057">
    <property type="entry name" value="Homeodomain-like_sf"/>
</dbReference>
<feature type="domain" description="Insertion element IS150 protein InsJ-like helix-turn-helix" evidence="2">
    <location>
        <begin position="13"/>
        <end position="59"/>
    </location>
</feature>
<dbReference type="AlphaFoldDB" id="A0A9X3LHF9"/>
<dbReference type="Pfam" id="PF13518">
    <property type="entry name" value="HTH_28"/>
    <property type="match status" value="1"/>
</dbReference>
<accession>A0A9X3LHF9</accession>
<evidence type="ECO:0000313" key="3">
    <source>
        <dbReference type="EMBL" id="MCZ8538072.1"/>
    </source>
</evidence>
<gene>
    <name evidence="3" type="ORF">M9R32_12825</name>
</gene>
<comment type="caution">
    <text evidence="3">The sequence shown here is derived from an EMBL/GenBank/DDBJ whole genome shotgun (WGS) entry which is preliminary data.</text>
</comment>
<protein>
    <recommendedName>
        <fullName evidence="2">Insertion element IS150 protein InsJ-like helix-turn-helix domain-containing protein</fullName>
    </recommendedName>
</protein>
<sequence>MRTKKVPYGFDLKKEVVELFFEGHSAVDLAKRFELSNRRRVTEWVKQVREAGTFEVLRDMRGLGNKGRTKASKESLEEEIVRLNLELSYLKKLINLQGR</sequence>
<keyword evidence="1" id="KW-0175">Coiled coil</keyword>
<evidence type="ECO:0000259" key="2">
    <source>
        <dbReference type="Pfam" id="PF13518"/>
    </source>
</evidence>
<evidence type="ECO:0000313" key="4">
    <source>
        <dbReference type="Proteomes" id="UP001152173"/>
    </source>
</evidence>
<dbReference type="EMBL" id="JAMKBJ010000012">
    <property type="protein sequence ID" value="MCZ8538072.1"/>
    <property type="molecule type" value="Genomic_DNA"/>
</dbReference>
<evidence type="ECO:0000256" key="1">
    <source>
        <dbReference type="SAM" id="Coils"/>
    </source>
</evidence>
<name>A0A9X3LHF9_9BACL</name>
<feature type="coiled-coil region" evidence="1">
    <location>
        <begin position="66"/>
        <end position="93"/>
    </location>
</feature>
<dbReference type="InterPro" id="IPR055247">
    <property type="entry name" value="InsJ-like_HTH"/>
</dbReference>
<dbReference type="RefSeq" id="WP_269927142.1">
    <property type="nucleotide sequence ID" value="NZ_JAMKBJ010000012.1"/>
</dbReference>
<reference evidence="3" key="1">
    <citation type="submission" date="2022-05" db="EMBL/GenBank/DDBJ databases">
        <authorList>
            <person name="Colautti A."/>
            <person name="Iacumin L."/>
        </authorList>
    </citation>
    <scope>NUCLEOTIDE SEQUENCE</scope>
    <source>
        <strain evidence="3">SK 55</strain>
    </source>
</reference>
<proteinExistence type="predicted"/>
<organism evidence="3 4">
    <name type="scientific">Paenisporosarcina quisquiliarum</name>
    <dbReference type="NCBI Taxonomy" id="365346"/>
    <lineage>
        <taxon>Bacteria</taxon>
        <taxon>Bacillati</taxon>
        <taxon>Bacillota</taxon>
        <taxon>Bacilli</taxon>
        <taxon>Bacillales</taxon>
        <taxon>Caryophanaceae</taxon>
        <taxon>Paenisporosarcina</taxon>
    </lineage>
</organism>
<dbReference type="Proteomes" id="UP001152173">
    <property type="component" value="Unassembled WGS sequence"/>
</dbReference>